<organism evidence="3 4">
    <name type="scientific">Cymbomonas tetramitiformis</name>
    <dbReference type="NCBI Taxonomy" id="36881"/>
    <lineage>
        <taxon>Eukaryota</taxon>
        <taxon>Viridiplantae</taxon>
        <taxon>Chlorophyta</taxon>
        <taxon>Pyramimonadophyceae</taxon>
        <taxon>Pyramimonadales</taxon>
        <taxon>Pyramimonadaceae</taxon>
        <taxon>Cymbomonas</taxon>
    </lineage>
</organism>
<feature type="compositionally biased region" description="Polar residues" evidence="2">
    <location>
        <begin position="1206"/>
        <end position="1219"/>
    </location>
</feature>
<keyword evidence="4" id="KW-1185">Reference proteome</keyword>
<proteinExistence type="predicted"/>
<accession>A0AAE0G1B1</accession>
<feature type="coiled-coil region" evidence="1">
    <location>
        <begin position="109"/>
        <end position="139"/>
    </location>
</feature>
<dbReference type="GO" id="GO:0020037">
    <property type="term" value="F:heme binding"/>
    <property type="evidence" value="ECO:0007669"/>
    <property type="project" value="TreeGrafter"/>
</dbReference>
<feature type="compositionally biased region" description="Basic and acidic residues" evidence="2">
    <location>
        <begin position="308"/>
        <end position="320"/>
    </location>
</feature>
<feature type="region of interest" description="Disordered" evidence="2">
    <location>
        <begin position="1199"/>
        <end position="1219"/>
    </location>
</feature>
<evidence type="ECO:0000256" key="1">
    <source>
        <dbReference type="SAM" id="Coils"/>
    </source>
</evidence>
<evidence type="ECO:0000313" key="4">
    <source>
        <dbReference type="Proteomes" id="UP001190700"/>
    </source>
</evidence>
<dbReference type="Proteomes" id="UP001190700">
    <property type="component" value="Unassembled WGS sequence"/>
</dbReference>
<dbReference type="PANTHER" id="PTHR35607">
    <property type="entry name" value="GPI-ANCHORED PROTEIN 10"/>
    <property type="match status" value="1"/>
</dbReference>
<feature type="coiled-coil region" evidence="1">
    <location>
        <begin position="375"/>
        <end position="405"/>
    </location>
</feature>
<name>A0AAE0G1B1_9CHLO</name>
<gene>
    <name evidence="3" type="ORF">CYMTET_21888</name>
</gene>
<dbReference type="GO" id="GO:0005576">
    <property type="term" value="C:extracellular region"/>
    <property type="evidence" value="ECO:0007669"/>
    <property type="project" value="TreeGrafter"/>
</dbReference>
<keyword evidence="1" id="KW-0175">Coiled coil</keyword>
<dbReference type="PANTHER" id="PTHR35607:SF11">
    <property type="entry name" value="CELL WALL PROTEIN 1"/>
    <property type="match status" value="1"/>
</dbReference>
<dbReference type="EMBL" id="LGRX02010797">
    <property type="protein sequence ID" value="KAK3269679.1"/>
    <property type="molecule type" value="Genomic_DNA"/>
</dbReference>
<dbReference type="InterPro" id="IPR052505">
    <property type="entry name" value="Fungal_Heme-Binding_RBT5"/>
</dbReference>
<comment type="caution">
    <text evidence="3">The sequence shown here is derived from an EMBL/GenBank/DDBJ whole genome shotgun (WGS) entry which is preliminary data.</text>
</comment>
<evidence type="ECO:0000313" key="3">
    <source>
        <dbReference type="EMBL" id="KAK3269679.1"/>
    </source>
</evidence>
<reference evidence="3 4" key="1">
    <citation type="journal article" date="2015" name="Genome Biol. Evol.">
        <title>Comparative Genomics of a Bacterivorous Green Alga Reveals Evolutionary Causalities and Consequences of Phago-Mixotrophic Mode of Nutrition.</title>
        <authorList>
            <person name="Burns J.A."/>
            <person name="Paasch A."/>
            <person name="Narechania A."/>
            <person name="Kim E."/>
        </authorList>
    </citation>
    <scope>NUCLEOTIDE SEQUENCE [LARGE SCALE GENOMIC DNA]</scope>
    <source>
        <strain evidence="3 4">PLY_AMNH</strain>
    </source>
</reference>
<evidence type="ECO:0000256" key="2">
    <source>
        <dbReference type="SAM" id="MobiDB-lite"/>
    </source>
</evidence>
<sequence>MLCSHDAWLGAAAARSGPGHGFMWSVHHPGLRLVATSLRSAYEKRLTGGERCQAEKFFDELCEGQQELQERKLAFQKRQEEARSQVKMLAEVVASHDAEAVASIQRSSIASVEAEAKLLEEQARSVQVLREDCAHMQEKFSSERQTTMLLHAQLEDTQAALSRAEDSMREYAYRAARSQAQAVAERNEAWRRMQEAEVHALQQAGLTAAQEAAALDLRGQLSQLRSELSATECSMVQVMEERDLAMHRAALLAARQQAELLRAQLAVEAVENDAKADTKNQETFLSLLMEQIEALSDQVEVAALERKETAGNQEHDKEHASSPPPQAPEESVHYSPDDSSLNLVSPVHKAALTRVRTLKKNVAKAALVEMTPRKLSDQAKKISQLERQKASLESKLESRAEARDRAMRLLAESHVHLLRIVQGPFFGMCHKASGRVHVDLAKDLENLSDMHQSGRQREMAAIGEHGNLYHMLKECVLELSAVVAGMRECAWVGSSPPSSWERLVHGVAVTLETSSKLVKLHDDDTRCTELSLPDQRLAHIPVCKTLEEDIAYLNKTLKKAAQHLREPTHDRLANTAQELLAKCTGQAAALEPYIKGITKLCTQNGLKLSETAKAAAAQLADDVSAWIDVGEKQDDTSQAYTMLWCFALLGQIRSFGTASQDVHGVLREVMPNRSAEASVSAGTALKAVPSLPGSCGPHGGDALINAPSSTQSPTISPTGRGSIHENVLIGESATNEVSTAMLSASGTSTSAMNGTAAAAVTSTSAMNGTAAAAATSTSAMNGTAAASVTSTSAMNGTAMLSASVTSTSAMNGTAAAVTSTSTMNGTAAAAVTSTSTMNGTAAAAVTSISARTDTAAAAVTSTSTMNGTAAAAVTSISARTDTAAAAVTSTSAMMDTAAVQAEPLQLESRENAGGAGSPGQDVPLSDLLAELPEESSVKMKSLLGKLWQHVRRHVRSGALVAIPQEFLLSEDPRFWDNLGGSERLPETSEGEPEGEIAHIQRYFRSTDVDLADSSKLTLSFLESSTSVPMMLAHITYDSAMDNDGAATARPSTYSDNQLMVDAITSNFPDQYKDCTYLPQDPGSVYYRAVNSGMLLRERDSAGAMINVHPLIVPADVHLGTHGACYGLVAFVGEQDDLPSNFTGIIDSICTEIRSAVVRIGSQLDSTMSDVLLMTKKCSDDMSQTKKRRSTYHASMFKNLTPMKPAGTTTEGSPTSTNEQQVAVAGKMAIRQTRADMLGMLNQIPEWKNACNDIAKGLEGKALAENRFTQHRQLPMLLNECRKWGSMSRITVAAICATLIILGDDELSKVTGFNHGNLTESANGVNTIWKHCRVLMQQRKVMDAANACRSYNLLDRMRMYNPLKLSLEAASVETIERLIHMVMDELNRGAVDKKVKLNARALTVALADWCTSCFSCISANEFKKAVEQDANAAMNGHL</sequence>
<feature type="coiled-coil region" evidence="1">
    <location>
        <begin position="253"/>
        <end position="305"/>
    </location>
</feature>
<dbReference type="GO" id="GO:0006879">
    <property type="term" value="P:intracellular iron ion homeostasis"/>
    <property type="evidence" value="ECO:0007669"/>
    <property type="project" value="TreeGrafter"/>
</dbReference>
<feature type="region of interest" description="Disordered" evidence="2">
    <location>
        <begin position="308"/>
        <end position="340"/>
    </location>
</feature>
<protein>
    <submittedName>
        <fullName evidence="3">Uncharacterized protein</fullName>
    </submittedName>
</protein>